<dbReference type="SMART" id="SM00028">
    <property type="entry name" value="TPR"/>
    <property type="match status" value="9"/>
</dbReference>
<dbReference type="SMART" id="SM00727">
    <property type="entry name" value="STI1"/>
    <property type="match status" value="2"/>
</dbReference>
<dbReference type="Pfam" id="PF13181">
    <property type="entry name" value="TPR_8"/>
    <property type="match status" value="1"/>
</dbReference>
<keyword evidence="3" id="KW-0677">Repeat</keyword>
<evidence type="ECO:0000259" key="8">
    <source>
        <dbReference type="SMART" id="SM00727"/>
    </source>
</evidence>
<gene>
    <name evidence="9" type="ORF">I316_07301</name>
</gene>
<feature type="repeat" description="TPR" evidence="6">
    <location>
        <begin position="412"/>
        <end position="445"/>
    </location>
</feature>
<keyword evidence="4 6" id="KW-0802">TPR repeat</keyword>
<name>A0A1B9GIW1_9TREE</name>
<evidence type="ECO:0000256" key="2">
    <source>
        <dbReference type="ARBA" id="ARBA00022490"/>
    </source>
</evidence>
<accession>A0A1B9GIW1</accession>
<reference evidence="9 10" key="1">
    <citation type="submission" date="2013-07" db="EMBL/GenBank/DDBJ databases">
        <title>The Genome Sequence of Cryptococcus heveanensis BCC8398.</title>
        <authorList>
            <consortium name="The Broad Institute Genome Sequencing Platform"/>
            <person name="Cuomo C."/>
            <person name="Litvintseva A."/>
            <person name="Chen Y."/>
            <person name="Heitman J."/>
            <person name="Sun S."/>
            <person name="Springer D."/>
            <person name="Dromer F."/>
            <person name="Young S.K."/>
            <person name="Zeng Q."/>
            <person name="Gargeya S."/>
            <person name="Fitzgerald M."/>
            <person name="Abouelleil A."/>
            <person name="Alvarado L."/>
            <person name="Berlin A.M."/>
            <person name="Chapman S.B."/>
            <person name="Dewar J."/>
            <person name="Goldberg J."/>
            <person name="Griggs A."/>
            <person name="Gujja S."/>
            <person name="Hansen M."/>
            <person name="Howarth C."/>
            <person name="Imamovic A."/>
            <person name="Larimer J."/>
            <person name="McCowan C."/>
            <person name="Murphy C."/>
            <person name="Pearson M."/>
            <person name="Priest M."/>
            <person name="Roberts A."/>
            <person name="Saif S."/>
            <person name="Shea T."/>
            <person name="Sykes S."/>
            <person name="Wortman J."/>
            <person name="Nusbaum C."/>
            <person name="Birren B."/>
        </authorList>
    </citation>
    <scope>NUCLEOTIDE SEQUENCE [LARGE SCALE GENOMIC DNA]</scope>
    <source>
        <strain evidence="9 10">BCC8398</strain>
    </source>
</reference>
<feature type="repeat" description="TPR" evidence="6">
    <location>
        <begin position="352"/>
        <end position="385"/>
    </location>
</feature>
<protein>
    <submittedName>
        <fullName evidence="9">Stress-induced-phosphoprotein 1</fullName>
    </submittedName>
</protein>
<dbReference type="FunFam" id="1.25.40.10:FF:000020">
    <property type="entry name" value="Stress-induced phosphoprotein 1"/>
    <property type="match status" value="1"/>
</dbReference>
<dbReference type="GO" id="GO:0042030">
    <property type="term" value="F:ATPase inhibitor activity"/>
    <property type="evidence" value="ECO:0007669"/>
    <property type="project" value="UniProtKB-ARBA"/>
</dbReference>
<proteinExistence type="predicted"/>
<evidence type="ECO:0000256" key="1">
    <source>
        <dbReference type="ARBA" id="ARBA00004496"/>
    </source>
</evidence>
<dbReference type="FunFam" id="1.10.260.100:FF:000002">
    <property type="entry name" value="Stress-induced-phosphoprotein 1 (Hsp70/Hsp90-organizing)"/>
    <property type="match status" value="1"/>
</dbReference>
<dbReference type="GO" id="GO:0051879">
    <property type="term" value="F:Hsp90 protein binding"/>
    <property type="evidence" value="ECO:0007669"/>
    <property type="project" value="TreeGrafter"/>
</dbReference>
<dbReference type="InterPro" id="IPR041243">
    <property type="entry name" value="STI1/HOP_DP"/>
</dbReference>
<evidence type="ECO:0000313" key="10">
    <source>
        <dbReference type="Proteomes" id="UP000092666"/>
    </source>
</evidence>
<dbReference type="Proteomes" id="UP000092666">
    <property type="component" value="Unassembled WGS sequence"/>
</dbReference>
<dbReference type="OrthoDB" id="2423701at2759"/>
<dbReference type="STRING" id="1296120.A0A1B9GIW1"/>
<dbReference type="InterPro" id="IPR006636">
    <property type="entry name" value="STI1_HS-bd"/>
</dbReference>
<evidence type="ECO:0000256" key="3">
    <source>
        <dbReference type="ARBA" id="ARBA00022737"/>
    </source>
</evidence>
<dbReference type="PROSITE" id="PS50005">
    <property type="entry name" value="TPR"/>
    <property type="match status" value="4"/>
</dbReference>
<dbReference type="InterPro" id="IPR011990">
    <property type="entry name" value="TPR-like_helical_dom_sf"/>
</dbReference>
<dbReference type="Pfam" id="PF17830">
    <property type="entry name" value="STI1-HOP_DP"/>
    <property type="match status" value="2"/>
</dbReference>
<dbReference type="AlphaFoldDB" id="A0A1B9GIW1"/>
<dbReference type="EMBL" id="KV700138">
    <property type="protein sequence ID" value="OCF31030.1"/>
    <property type="molecule type" value="Genomic_DNA"/>
</dbReference>
<feature type="compositionally biased region" description="Acidic residues" evidence="7">
    <location>
        <begin position="257"/>
        <end position="270"/>
    </location>
</feature>
<dbReference type="FunFam" id="1.10.260.100:FF:000004">
    <property type="entry name" value="Putative stress-induced-phosphoprotein 1"/>
    <property type="match status" value="1"/>
</dbReference>
<evidence type="ECO:0000256" key="7">
    <source>
        <dbReference type="SAM" id="MobiDB-lite"/>
    </source>
</evidence>
<feature type="repeat" description="TPR" evidence="6">
    <location>
        <begin position="277"/>
        <end position="310"/>
    </location>
</feature>
<evidence type="ECO:0000256" key="6">
    <source>
        <dbReference type="PROSITE-ProRule" id="PRU00339"/>
    </source>
</evidence>
<organism evidence="9 10">
    <name type="scientific">Kwoniella heveanensis BCC8398</name>
    <dbReference type="NCBI Taxonomy" id="1296120"/>
    <lineage>
        <taxon>Eukaryota</taxon>
        <taxon>Fungi</taxon>
        <taxon>Dikarya</taxon>
        <taxon>Basidiomycota</taxon>
        <taxon>Agaricomycotina</taxon>
        <taxon>Tremellomycetes</taxon>
        <taxon>Tremellales</taxon>
        <taxon>Cryptococcaceae</taxon>
        <taxon>Kwoniella</taxon>
    </lineage>
</organism>
<reference evidence="10" key="2">
    <citation type="submission" date="2013-12" db="EMBL/GenBank/DDBJ databases">
        <title>Evolution of pathogenesis and genome organization in the Tremellales.</title>
        <authorList>
            <person name="Cuomo C."/>
            <person name="Litvintseva A."/>
            <person name="Heitman J."/>
            <person name="Chen Y."/>
            <person name="Sun S."/>
            <person name="Springer D."/>
            <person name="Dromer F."/>
            <person name="Young S."/>
            <person name="Zeng Q."/>
            <person name="Chapman S."/>
            <person name="Gujja S."/>
            <person name="Saif S."/>
            <person name="Birren B."/>
        </authorList>
    </citation>
    <scope>NUCLEOTIDE SEQUENCE [LARGE SCALE GENOMIC DNA]</scope>
    <source>
        <strain evidence="10">BCC8398</strain>
    </source>
</reference>
<dbReference type="Pfam" id="PF00515">
    <property type="entry name" value="TPR_1"/>
    <property type="match status" value="1"/>
</dbReference>
<comment type="subunit">
    <text evidence="5">Part of a larger complex that includes HSP70, HSP90, and immunophilins.</text>
</comment>
<keyword evidence="2" id="KW-0963">Cytoplasm</keyword>
<feature type="region of interest" description="Disordered" evidence="7">
    <location>
        <begin position="206"/>
        <end position="285"/>
    </location>
</feature>
<dbReference type="GO" id="GO:0005737">
    <property type="term" value="C:cytoplasm"/>
    <property type="evidence" value="ECO:0007669"/>
    <property type="project" value="UniProtKB-SubCell"/>
</dbReference>
<evidence type="ECO:0000256" key="4">
    <source>
        <dbReference type="ARBA" id="ARBA00022803"/>
    </source>
</evidence>
<feature type="compositionally biased region" description="Low complexity" evidence="7">
    <location>
        <begin position="222"/>
        <end position="241"/>
    </location>
</feature>
<sequence length="600" mass="66448">MSDAAAIKAEANKAFSAKDYVTAAKLYSDAIAIDPENHVLYSNRSASKAGQKDWAGALEDAEKCIELSPSFAKGHARKGAALHGLRQYPEAVMAYEAGLQADPSADVCKKGLADVKRAMETDSSSGSPFGPGGDMGLGKIFNDPGMITKLENHPKTKEYMNDPTFRSNVARLQSSGGRDLQNMMGDPRMLTVLGVMMGIDIDAMERPEGSNEVPPGTKPFQPESASTSPAASSSTSKPAPAAEKKVETVPETKNEPMEVEEQEQEQEDTDAASKKEAEELKAKGNASYKARKFDEAIELYTKAWEVYPKDVTFLTNLSAVYFEKGEYEKCIETCEKAVEEGRDLRADYKVFAKAYGRIGSAYNKLNDLPNAIKFYSKSLTEHRTPDILTKLREAEKAKAEADRQAYIDPEKAEAARTEGNTAFKAGDYAGAVKHYTEAVKRLPTDPRAYNNRASCYQKLMALPEALKDAEEAIKIDPTFIKAYIRKALVQEAMKEYTGALETLQLATEKDTEKKHTRELETNMTKIMMEMQSQRSTETDEQTYERAMRDPAVQEIMSDPIMRQILSDAQQNPKALQDHMKNPMIAQKIQKLINAGIIRTR</sequence>
<feature type="compositionally biased region" description="Basic and acidic residues" evidence="7">
    <location>
        <begin position="242"/>
        <end position="256"/>
    </location>
</feature>
<dbReference type="Pfam" id="PF14559">
    <property type="entry name" value="TPR_19"/>
    <property type="match status" value="1"/>
</dbReference>
<keyword evidence="10" id="KW-1185">Reference proteome</keyword>
<feature type="domain" description="STI1" evidence="8">
    <location>
        <begin position="143"/>
        <end position="193"/>
    </location>
</feature>
<feature type="compositionally biased region" description="Basic and acidic residues" evidence="7">
    <location>
        <begin position="271"/>
        <end position="282"/>
    </location>
</feature>
<comment type="subcellular location">
    <subcellularLocation>
        <location evidence="1">Cytoplasm</location>
    </subcellularLocation>
</comment>
<dbReference type="PANTHER" id="PTHR22904:SF523">
    <property type="entry name" value="STRESS-INDUCED-PHOSPHOPROTEIN 1"/>
    <property type="match status" value="1"/>
</dbReference>
<dbReference type="SUPFAM" id="SSF48452">
    <property type="entry name" value="TPR-like"/>
    <property type="match status" value="2"/>
</dbReference>
<dbReference type="FunFam" id="1.25.40.10:FF:000027">
    <property type="entry name" value="stress-induced-phosphoprotein 1 isoform X1"/>
    <property type="match status" value="1"/>
</dbReference>
<dbReference type="InterPro" id="IPR019734">
    <property type="entry name" value="TPR_rpt"/>
</dbReference>
<feature type="domain" description="STI1" evidence="8">
    <location>
        <begin position="549"/>
        <end position="588"/>
    </location>
</feature>
<dbReference type="Gene3D" id="1.25.40.10">
    <property type="entry name" value="Tetratricopeptide repeat domain"/>
    <property type="match status" value="3"/>
</dbReference>
<feature type="repeat" description="TPR" evidence="6">
    <location>
        <begin position="446"/>
        <end position="479"/>
    </location>
</feature>
<evidence type="ECO:0000313" key="9">
    <source>
        <dbReference type="EMBL" id="OCF31030.1"/>
    </source>
</evidence>
<dbReference type="PANTHER" id="PTHR22904">
    <property type="entry name" value="TPR REPEAT CONTAINING PROTEIN"/>
    <property type="match status" value="1"/>
</dbReference>
<dbReference type="FunFam" id="1.25.40.10:FF:000010">
    <property type="entry name" value="Stress-induced phosphoprotein 1"/>
    <property type="match status" value="1"/>
</dbReference>
<dbReference type="Gene3D" id="1.10.260.100">
    <property type="match status" value="2"/>
</dbReference>
<evidence type="ECO:0000256" key="5">
    <source>
        <dbReference type="ARBA" id="ARBA00064323"/>
    </source>
</evidence>